<feature type="transmembrane region" description="Helical" evidence="1">
    <location>
        <begin position="6"/>
        <end position="24"/>
    </location>
</feature>
<feature type="transmembrane region" description="Helical" evidence="1">
    <location>
        <begin position="51"/>
        <end position="70"/>
    </location>
</feature>
<evidence type="ECO:0000313" key="3">
    <source>
        <dbReference type="Proteomes" id="UP000326532"/>
    </source>
</evidence>
<keyword evidence="1" id="KW-0472">Membrane</keyword>
<keyword evidence="3" id="KW-1185">Reference proteome</keyword>
<reference evidence="2 3" key="1">
    <citation type="submission" date="2019-04" db="EMBL/GenBank/DDBJ databases">
        <title>Fungal friends and foes A comparative genomics study of 23 Aspergillus species from section Flavi.</title>
        <authorList>
            <consortium name="DOE Joint Genome Institute"/>
            <person name="Kjaerbolling I."/>
            <person name="Vesth T.C."/>
            <person name="Frisvad J.C."/>
            <person name="Nybo J.L."/>
            <person name="Theobald S."/>
            <person name="Kildgaard S."/>
            <person name="Petersen T.I."/>
            <person name="Kuo A."/>
            <person name="Sato A."/>
            <person name="Lyhne E.K."/>
            <person name="Kogle M.E."/>
            <person name="Wiebenga A."/>
            <person name="Kun R.S."/>
            <person name="Lubbers R.J."/>
            <person name="Makela M.R."/>
            <person name="Barry K."/>
            <person name="Chovatia M."/>
            <person name="Clum A."/>
            <person name="Daum C."/>
            <person name="Haridas S."/>
            <person name="He G."/>
            <person name="LaButti K."/>
            <person name="Lipzen A."/>
            <person name="Mondo S."/>
            <person name="Pangilinan J."/>
            <person name="Riley R."/>
            <person name="Salamov A."/>
            <person name="Simmons B.A."/>
            <person name="Magnuson J.K."/>
            <person name="Henrissat B."/>
            <person name="Mortensen U.H."/>
            <person name="Larsen T.O."/>
            <person name="De vries R.P."/>
            <person name="Grigoriev I.V."/>
            <person name="Machida M."/>
            <person name="Baker S.E."/>
            <person name="Andersen M.R."/>
        </authorList>
    </citation>
    <scope>NUCLEOTIDE SEQUENCE [LARGE SCALE GENOMIC DNA]</scope>
    <source>
        <strain evidence="2 3">CBS 117618</strain>
    </source>
</reference>
<keyword evidence="1" id="KW-0812">Transmembrane</keyword>
<dbReference type="Proteomes" id="UP000326532">
    <property type="component" value="Unassembled WGS sequence"/>
</dbReference>
<accession>A0A5N6E278</accession>
<protein>
    <submittedName>
        <fullName evidence="2">Uncharacterized protein</fullName>
    </submittedName>
</protein>
<sequence>MARGGSVGFVVLCLFFPSLYLDFLRGARTRSGPFYSLFVLVLGRHEPRRSLLCIPGSFFFAGLVLIEFGLGRSRG</sequence>
<keyword evidence="1" id="KW-1133">Transmembrane helix</keyword>
<evidence type="ECO:0000313" key="2">
    <source>
        <dbReference type="EMBL" id="KAB8211616.1"/>
    </source>
</evidence>
<organism evidence="2 3">
    <name type="scientific">Aspergillus parasiticus</name>
    <dbReference type="NCBI Taxonomy" id="5067"/>
    <lineage>
        <taxon>Eukaryota</taxon>
        <taxon>Fungi</taxon>
        <taxon>Dikarya</taxon>
        <taxon>Ascomycota</taxon>
        <taxon>Pezizomycotina</taxon>
        <taxon>Eurotiomycetes</taxon>
        <taxon>Eurotiomycetidae</taxon>
        <taxon>Eurotiales</taxon>
        <taxon>Aspergillaceae</taxon>
        <taxon>Aspergillus</taxon>
        <taxon>Aspergillus subgen. Circumdati</taxon>
    </lineage>
</organism>
<proteinExistence type="predicted"/>
<dbReference type="VEuPathDB" id="FungiDB:BDV34DRAFT_86964"/>
<name>A0A5N6E278_ASPPA</name>
<dbReference type="EMBL" id="ML734938">
    <property type="protein sequence ID" value="KAB8211616.1"/>
    <property type="molecule type" value="Genomic_DNA"/>
</dbReference>
<dbReference type="AlphaFoldDB" id="A0A5N6E278"/>
<gene>
    <name evidence="2" type="ORF">BDV34DRAFT_86964</name>
</gene>
<evidence type="ECO:0000256" key="1">
    <source>
        <dbReference type="SAM" id="Phobius"/>
    </source>
</evidence>